<reference evidence="1" key="1">
    <citation type="submission" date="2020-06" db="EMBL/GenBank/DDBJ databases">
        <title>Draft genome of Bugula neritina, a colonial animal packing powerful symbionts and potential medicines.</title>
        <authorList>
            <person name="Rayko M."/>
        </authorList>
    </citation>
    <scope>NUCLEOTIDE SEQUENCE [LARGE SCALE GENOMIC DNA]</scope>
    <source>
        <strain evidence="1">Kwan_BN1</strain>
    </source>
</reference>
<evidence type="ECO:0000313" key="1">
    <source>
        <dbReference type="EMBL" id="KAF6025059.1"/>
    </source>
</evidence>
<name>A0A7J7JFI0_BUGNE</name>
<dbReference type="EMBL" id="VXIV02002501">
    <property type="protein sequence ID" value="KAF6025059.1"/>
    <property type="molecule type" value="Genomic_DNA"/>
</dbReference>
<organism evidence="1 2">
    <name type="scientific">Bugula neritina</name>
    <name type="common">Brown bryozoan</name>
    <name type="synonym">Sertularia neritina</name>
    <dbReference type="NCBI Taxonomy" id="10212"/>
    <lineage>
        <taxon>Eukaryota</taxon>
        <taxon>Metazoa</taxon>
        <taxon>Spiralia</taxon>
        <taxon>Lophotrochozoa</taxon>
        <taxon>Bryozoa</taxon>
        <taxon>Gymnolaemata</taxon>
        <taxon>Cheilostomatida</taxon>
        <taxon>Flustrina</taxon>
        <taxon>Buguloidea</taxon>
        <taxon>Bugulidae</taxon>
        <taxon>Bugula</taxon>
    </lineage>
</organism>
<evidence type="ECO:0000313" key="2">
    <source>
        <dbReference type="Proteomes" id="UP000593567"/>
    </source>
</evidence>
<keyword evidence="2" id="KW-1185">Reference proteome</keyword>
<dbReference type="Proteomes" id="UP000593567">
    <property type="component" value="Unassembled WGS sequence"/>
</dbReference>
<gene>
    <name evidence="1" type="ORF">EB796_016636</name>
</gene>
<comment type="caution">
    <text evidence="1">The sequence shown here is derived from an EMBL/GenBank/DDBJ whole genome shotgun (WGS) entry which is preliminary data.</text>
</comment>
<protein>
    <submittedName>
        <fullName evidence="1">Uncharacterized protein</fullName>
    </submittedName>
</protein>
<proteinExistence type="predicted"/>
<sequence>MKYKTHGHYSYTVNALETYNNECVNCTTFDRFTKLIISGEHEKFNLRLKWVYNNYYYINLCTVIENIVTIRLLDDNSII</sequence>
<dbReference type="AlphaFoldDB" id="A0A7J7JFI0"/>
<accession>A0A7J7JFI0</accession>